<name>A0A3M5VFS7_PSESX</name>
<gene>
    <name evidence="1" type="ORF">ALP29_200199</name>
</gene>
<organism evidence="1 2">
    <name type="scientific">Pseudomonas syringae pv. avii</name>
    <dbReference type="NCBI Taxonomy" id="663959"/>
    <lineage>
        <taxon>Bacteria</taxon>
        <taxon>Pseudomonadati</taxon>
        <taxon>Pseudomonadota</taxon>
        <taxon>Gammaproteobacteria</taxon>
        <taxon>Pseudomonadales</taxon>
        <taxon>Pseudomonadaceae</taxon>
        <taxon>Pseudomonas</taxon>
        <taxon>Pseudomonas syringae</taxon>
    </lineage>
</organism>
<sequence>MQGQHTGIFDDDMRSHAEALSVIHRSCGTDERNAWGRDLGIY</sequence>
<evidence type="ECO:0000313" key="2">
    <source>
        <dbReference type="Proteomes" id="UP000280395"/>
    </source>
</evidence>
<reference evidence="1 2" key="1">
    <citation type="submission" date="2018-08" db="EMBL/GenBank/DDBJ databases">
        <title>Recombination of ecologically and evolutionarily significant loci maintains genetic cohesion in the Pseudomonas syringae species complex.</title>
        <authorList>
            <person name="Dillon M."/>
            <person name="Thakur S."/>
            <person name="Almeida R.N.D."/>
            <person name="Weir B.S."/>
            <person name="Guttman D.S."/>
        </authorList>
    </citation>
    <scope>NUCLEOTIDE SEQUENCE [LARGE SCALE GENOMIC DNA]</scope>
    <source>
        <strain evidence="1 2">ICMP 14479</strain>
    </source>
</reference>
<dbReference type="AlphaFoldDB" id="A0A3M5VFS7"/>
<accession>A0A3M5VFS7</accession>
<proteinExistence type="predicted"/>
<evidence type="ECO:0000313" key="1">
    <source>
        <dbReference type="EMBL" id="RMU57020.1"/>
    </source>
</evidence>
<dbReference type="EMBL" id="RBUA01000665">
    <property type="protein sequence ID" value="RMU57020.1"/>
    <property type="molecule type" value="Genomic_DNA"/>
</dbReference>
<comment type="caution">
    <text evidence="1">The sequence shown here is derived from an EMBL/GenBank/DDBJ whole genome shotgun (WGS) entry which is preliminary data.</text>
</comment>
<protein>
    <submittedName>
        <fullName evidence="1">Uncharacterized protein</fullName>
    </submittedName>
</protein>
<dbReference type="Proteomes" id="UP000280395">
    <property type="component" value="Unassembled WGS sequence"/>
</dbReference>